<dbReference type="PROSITE" id="PS51257">
    <property type="entry name" value="PROKAR_LIPOPROTEIN"/>
    <property type="match status" value="1"/>
</dbReference>
<evidence type="ECO:0000256" key="2">
    <source>
        <dbReference type="ARBA" id="ARBA00022617"/>
    </source>
</evidence>
<evidence type="ECO:0000259" key="10">
    <source>
        <dbReference type="PROSITE" id="PS51007"/>
    </source>
</evidence>
<evidence type="ECO:0000256" key="1">
    <source>
        <dbReference type="ARBA" id="ARBA00004418"/>
    </source>
</evidence>
<feature type="binding site" description="covalent" evidence="8">
    <location>
        <position position="78"/>
    </location>
    <ligand>
        <name>heme c</name>
        <dbReference type="ChEBI" id="CHEBI:61717"/>
        <label>1</label>
    </ligand>
</feature>
<dbReference type="GO" id="GO:0004130">
    <property type="term" value="F:cytochrome-c peroxidase activity"/>
    <property type="evidence" value="ECO:0007669"/>
    <property type="project" value="TreeGrafter"/>
</dbReference>
<proteinExistence type="predicted"/>
<reference evidence="11 12" key="1">
    <citation type="submission" date="2019-10" db="EMBL/GenBank/DDBJ databases">
        <title>Extracellular Electron Transfer in a Candidatus Methanoperedens spp. Enrichment Culture.</title>
        <authorList>
            <person name="Berger S."/>
            <person name="Rangel Shaw D."/>
            <person name="Berben T."/>
            <person name="In 'T Zandt M."/>
            <person name="Frank J."/>
            <person name="Reimann J."/>
            <person name="Jetten M.S.M."/>
            <person name="Welte C.U."/>
        </authorList>
    </citation>
    <scope>NUCLEOTIDE SEQUENCE [LARGE SCALE GENOMIC DNA]</scope>
    <source>
        <strain evidence="11">SB12</strain>
    </source>
</reference>
<dbReference type="PANTHER" id="PTHR30600:SF14">
    <property type="entry name" value="CYTOCHROME C PEROXIDASE"/>
    <property type="match status" value="1"/>
</dbReference>
<keyword evidence="5" id="KW-0574">Periplasm</keyword>
<dbReference type="EMBL" id="WBUI01000005">
    <property type="protein sequence ID" value="KAB2933552.1"/>
    <property type="molecule type" value="Genomic_DNA"/>
</dbReference>
<feature type="binding site" description="axial binding residue" evidence="9">
    <location>
        <position position="79"/>
    </location>
    <ligand>
        <name>heme c</name>
        <dbReference type="ChEBI" id="CHEBI:61717"/>
        <label>1</label>
    </ligand>
    <ligandPart>
        <name>Fe</name>
        <dbReference type="ChEBI" id="CHEBI:18248"/>
    </ligandPart>
</feature>
<evidence type="ECO:0000256" key="6">
    <source>
        <dbReference type="ARBA" id="ARBA00023002"/>
    </source>
</evidence>
<protein>
    <submittedName>
        <fullName evidence="11">Di-heme enzyme</fullName>
    </submittedName>
</protein>
<dbReference type="InterPro" id="IPR026259">
    <property type="entry name" value="MauG/Cytc_peroxidase"/>
</dbReference>
<dbReference type="InterPro" id="IPR051395">
    <property type="entry name" value="Cytochrome_c_Peroxidase/MauG"/>
</dbReference>
<dbReference type="PIRSF" id="PIRSF000294">
    <property type="entry name" value="Cytochrome-c_peroxidase"/>
    <property type="match status" value="1"/>
</dbReference>
<dbReference type="Gene3D" id="1.10.760.10">
    <property type="entry name" value="Cytochrome c-like domain"/>
    <property type="match status" value="2"/>
</dbReference>
<dbReference type="GO" id="GO:0042597">
    <property type="term" value="C:periplasmic space"/>
    <property type="evidence" value="ECO:0007669"/>
    <property type="project" value="UniProtKB-SubCell"/>
</dbReference>
<evidence type="ECO:0000256" key="9">
    <source>
        <dbReference type="PIRSR" id="PIRSR000294-2"/>
    </source>
</evidence>
<accession>A0A833LZD9</accession>
<name>A0A833LZD9_9LEPT</name>
<comment type="subcellular location">
    <subcellularLocation>
        <location evidence="1">Periplasm</location>
    </subcellularLocation>
</comment>
<dbReference type="InterPro" id="IPR009056">
    <property type="entry name" value="Cyt_c-like_dom"/>
</dbReference>
<evidence type="ECO:0000256" key="3">
    <source>
        <dbReference type="ARBA" id="ARBA00022723"/>
    </source>
</evidence>
<keyword evidence="3 9" id="KW-0479">Metal-binding</keyword>
<dbReference type="SUPFAM" id="SSF46626">
    <property type="entry name" value="Cytochrome c"/>
    <property type="match status" value="2"/>
</dbReference>
<comment type="PTM">
    <text evidence="8">Binds 2 heme groups per subunit.</text>
</comment>
<keyword evidence="4" id="KW-0732">Signal</keyword>
<dbReference type="Proteomes" id="UP000460298">
    <property type="component" value="Unassembled WGS sequence"/>
</dbReference>
<evidence type="ECO:0000313" key="12">
    <source>
        <dbReference type="Proteomes" id="UP000460298"/>
    </source>
</evidence>
<keyword evidence="7 9" id="KW-0408">Iron</keyword>
<keyword evidence="6" id="KW-0560">Oxidoreductase</keyword>
<dbReference type="AlphaFoldDB" id="A0A833LZD9"/>
<organism evidence="11 12">
    <name type="scientific">Leptonema illini</name>
    <dbReference type="NCBI Taxonomy" id="183"/>
    <lineage>
        <taxon>Bacteria</taxon>
        <taxon>Pseudomonadati</taxon>
        <taxon>Spirochaetota</taxon>
        <taxon>Spirochaetia</taxon>
        <taxon>Leptospirales</taxon>
        <taxon>Leptospiraceae</taxon>
        <taxon>Leptonema</taxon>
    </lineage>
</organism>
<dbReference type="NCBIfam" id="TIGR04039">
    <property type="entry name" value="MXAN_0977_Heme2"/>
    <property type="match status" value="1"/>
</dbReference>
<evidence type="ECO:0000256" key="7">
    <source>
        <dbReference type="ARBA" id="ARBA00023004"/>
    </source>
</evidence>
<feature type="domain" description="Cytochrome c" evidence="10">
    <location>
        <begin position="208"/>
        <end position="367"/>
    </location>
</feature>
<gene>
    <name evidence="11" type="ORF">F9K24_06810</name>
</gene>
<feature type="binding site" description="axial binding residue" evidence="9">
    <location>
        <position position="228"/>
    </location>
    <ligand>
        <name>heme c</name>
        <dbReference type="ChEBI" id="CHEBI:61717"/>
        <label>2</label>
    </ligand>
    <ligandPart>
        <name>Fe</name>
        <dbReference type="ChEBI" id="CHEBI:18248"/>
    </ligandPart>
</feature>
<comment type="caution">
    <text evidence="11">The sequence shown here is derived from an EMBL/GenBank/DDBJ whole genome shotgun (WGS) entry which is preliminary data.</text>
</comment>
<feature type="binding site" description="covalent" evidence="8">
    <location>
        <position position="75"/>
    </location>
    <ligand>
        <name>heme c</name>
        <dbReference type="ChEBI" id="CHEBI:61717"/>
        <label>1</label>
    </ligand>
</feature>
<keyword evidence="2 8" id="KW-0349">Heme</keyword>
<feature type="domain" description="Cytochrome c" evidence="10">
    <location>
        <begin position="53"/>
        <end position="189"/>
    </location>
</feature>
<dbReference type="GO" id="GO:0046872">
    <property type="term" value="F:metal ion binding"/>
    <property type="evidence" value="ECO:0007669"/>
    <property type="project" value="UniProtKB-KW"/>
</dbReference>
<dbReference type="Pfam" id="PF03150">
    <property type="entry name" value="CCP_MauG"/>
    <property type="match status" value="1"/>
</dbReference>
<dbReference type="PROSITE" id="PS51007">
    <property type="entry name" value="CYTC"/>
    <property type="match status" value="2"/>
</dbReference>
<dbReference type="InterPro" id="IPR004852">
    <property type="entry name" value="Di-haem_cyt_c_peroxidsae"/>
</dbReference>
<comment type="cofactor">
    <cofactor evidence="8">
        <name>heme</name>
        <dbReference type="ChEBI" id="CHEBI:30413"/>
    </cofactor>
    <text evidence="8">Binds 2 heme groups.</text>
</comment>
<dbReference type="PANTHER" id="PTHR30600">
    <property type="entry name" value="CYTOCHROME C PEROXIDASE-RELATED"/>
    <property type="match status" value="1"/>
</dbReference>
<evidence type="ECO:0000256" key="4">
    <source>
        <dbReference type="ARBA" id="ARBA00022729"/>
    </source>
</evidence>
<dbReference type="GO" id="GO:0009055">
    <property type="term" value="F:electron transfer activity"/>
    <property type="evidence" value="ECO:0007669"/>
    <property type="project" value="InterPro"/>
</dbReference>
<feature type="binding site" description="covalent" evidence="8">
    <location>
        <position position="224"/>
    </location>
    <ligand>
        <name>heme c</name>
        <dbReference type="ChEBI" id="CHEBI:61717"/>
        <label>2</label>
    </ligand>
</feature>
<evidence type="ECO:0000313" key="11">
    <source>
        <dbReference type="EMBL" id="KAB2933552.1"/>
    </source>
</evidence>
<dbReference type="GO" id="GO:0020037">
    <property type="term" value="F:heme binding"/>
    <property type="evidence" value="ECO:0007669"/>
    <property type="project" value="InterPro"/>
</dbReference>
<feature type="binding site" description="covalent" evidence="8">
    <location>
        <position position="227"/>
    </location>
    <ligand>
        <name>heme c</name>
        <dbReference type="ChEBI" id="CHEBI:61717"/>
        <label>2</label>
    </ligand>
</feature>
<sequence>MRYLIETCRFGFAAIVTALVAALPVSCGCESYNFRLPEGISRPVVPDVCVTEDAVELGRRLFYDERLSGNGEQSCASCHIQSFGFTDGRKNSVGSTGQVHPRNAMPLANVAYFKSFTWAQPSLKRLDNQMLIPFFAEDTKTTIEELAIGGREHVVIARLKKDPQMVELFRRAFPDRPINVVTMTKAISAFEATLLSFQSAYDRGVMTDAARRGEALFRSERLNCSSCHGGILFNEDVSGGEGPGSTFRNVGLYNVGNRGDYPDGELHPAAGRQTQGLYAVTGDRADRGRFRIPSLRNVAVTAPYMHDGSIATLAGAIEHFNAGGRNIASGPFAGDGRLHPAKDGRVRPLFLTGEEKADLLAFLEALTDDCFLNDPAFADPALPPLSMPDYCSK</sequence>
<evidence type="ECO:0000256" key="5">
    <source>
        <dbReference type="ARBA" id="ARBA00022764"/>
    </source>
</evidence>
<evidence type="ECO:0000256" key="8">
    <source>
        <dbReference type="PIRSR" id="PIRSR000294-1"/>
    </source>
</evidence>
<dbReference type="InterPro" id="IPR036909">
    <property type="entry name" value="Cyt_c-like_dom_sf"/>
</dbReference>
<dbReference type="InterPro" id="IPR023929">
    <property type="entry name" value="MbnH-like"/>
</dbReference>